<feature type="region of interest" description="Disordered" evidence="1">
    <location>
        <begin position="75"/>
        <end position="102"/>
    </location>
</feature>
<keyword evidence="3" id="KW-1185">Reference proteome</keyword>
<comment type="caution">
    <text evidence="2">The sequence shown here is derived from an EMBL/GenBank/DDBJ whole genome shotgun (WGS) entry which is preliminary data.</text>
</comment>
<evidence type="ECO:0000256" key="1">
    <source>
        <dbReference type="SAM" id="MobiDB-lite"/>
    </source>
</evidence>
<dbReference type="PANTHER" id="PTHR46932:SF20">
    <property type="entry name" value="HMA DOMAIN-CONTAINING PROTEIN"/>
    <property type="match status" value="1"/>
</dbReference>
<dbReference type="Gene3D" id="3.30.70.100">
    <property type="match status" value="1"/>
</dbReference>
<dbReference type="InterPro" id="IPR042885">
    <property type="entry name" value="HIPP47/16"/>
</dbReference>
<feature type="compositionally biased region" description="Low complexity" evidence="1">
    <location>
        <begin position="88"/>
        <end position="102"/>
    </location>
</feature>
<proteinExistence type="predicted"/>
<evidence type="ECO:0008006" key="4">
    <source>
        <dbReference type="Google" id="ProtNLM"/>
    </source>
</evidence>
<dbReference type="EMBL" id="JBJKBG010000001">
    <property type="protein sequence ID" value="KAL3755711.1"/>
    <property type="molecule type" value="Genomic_DNA"/>
</dbReference>
<gene>
    <name evidence="2" type="ORF">ACJRO7_002719</name>
</gene>
<dbReference type="Proteomes" id="UP001634007">
    <property type="component" value="Unassembled WGS sequence"/>
</dbReference>
<organism evidence="2 3">
    <name type="scientific">Eucalyptus globulus</name>
    <name type="common">Tasmanian blue gum</name>
    <dbReference type="NCBI Taxonomy" id="34317"/>
    <lineage>
        <taxon>Eukaryota</taxon>
        <taxon>Viridiplantae</taxon>
        <taxon>Streptophyta</taxon>
        <taxon>Embryophyta</taxon>
        <taxon>Tracheophyta</taxon>
        <taxon>Spermatophyta</taxon>
        <taxon>Magnoliopsida</taxon>
        <taxon>eudicotyledons</taxon>
        <taxon>Gunneridae</taxon>
        <taxon>Pentapetalae</taxon>
        <taxon>rosids</taxon>
        <taxon>malvids</taxon>
        <taxon>Myrtales</taxon>
        <taxon>Myrtaceae</taxon>
        <taxon>Myrtoideae</taxon>
        <taxon>Eucalypteae</taxon>
        <taxon>Eucalyptus</taxon>
    </lineage>
</organism>
<dbReference type="AlphaFoldDB" id="A0ABD3LZ03"/>
<dbReference type="PANTHER" id="PTHR46932">
    <property type="entry name" value="HEAVY METAL-ASSOCIATED ISOPRENYLATED PLANT PROTEIN 47"/>
    <property type="match status" value="1"/>
</dbReference>
<sequence>MQTVIIKVDWSSEKHKKKAIEIVSKNEEVQSFTVDDENKQLTVKGGMDTIALMKNMRKKFPTADIVYMESEASRMLEASQRERRPRNHNNPNNGYYPDPYNNLDHGYHHDSYNNLNHGYRAAPYNNHNYGFGPSQAYGYPHDHNPYNWGPSAPLFPDYNG</sequence>
<reference evidence="2 3" key="1">
    <citation type="submission" date="2024-11" db="EMBL/GenBank/DDBJ databases">
        <title>Chromosome-level genome assembly of Eucalyptus globulus Labill. provides insights into its genome evolution.</title>
        <authorList>
            <person name="Li X."/>
        </authorList>
    </citation>
    <scope>NUCLEOTIDE SEQUENCE [LARGE SCALE GENOMIC DNA]</scope>
    <source>
        <strain evidence="2">CL2024</strain>
        <tissue evidence="2">Fresh tender leaves</tissue>
    </source>
</reference>
<name>A0ABD3LZ03_EUCGL</name>
<evidence type="ECO:0000313" key="3">
    <source>
        <dbReference type="Proteomes" id="UP001634007"/>
    </source>
</evidence>
<protein>
    <recommendedName>
        <fullName evidence="4">HMA domain-containing protein</fullName>
    </recommendedName>
</protein>
<evidence type="ECO:0000313" key="2">
    <source>
        <dbReference type="EMBL" id="KAL3755711.1"/>
    </source>
</evidence>
<accession>A0ABD3LZ03</accession>